<gene>
    <name evidence="2" type="ordered locus">Halxa_0485</name>
</gene>
<feature type="transmembrane region" description="Helical" evidence="1">
    <location>
        <begin position="73"/>
        <end position="90"/>
    </location>
</feature>
<protein>
    <submittedName>
        <fullName evidence="2">Uncharacterized protein</fullName>
    </submittedName>
</protein>
<dbReference type="HOGENOM" id="CLU_2406324_0_0_2"/>
<organism evidence="2 3">
    <name type="scientific">Halopiger xanaduensis (strain DSM 18323 / JCM 14033 / SH-6)</name>
    <dbReference type="NCBI Taxonomy" id="797210"/>
    <lineage>
        <taxon>Archaea</taxon>
        <taxon>Methanobacteriati</taxon>
        <taxon>Methanobacteriota</taxon>
        <taxon>Stenosarchaea group</taxon>
        <taxon>Halobacteria</taxon>
        <taxon>Halobacteriales</taxon>
        <taxon>Natrialbaceae</taxon>
        <taxon>Halopiger</taxon>
    </lineage>
</organism>
<keyword evidence="3" id="KW-1185">Reference proteome</keyword>
<accession>F8DDJ2</accession>
<dbReference type="AlphaFoldDB" id="F8DDJ2"/>
<dbReference type="EMBL" id="CP002840">
    <property type="protein sequence ID" value="AEH39086.1"/>
    <property type="molecule type" value="Genomic_DNA"/>
</dbReference>
<keyword evidence="2" id="KW-0614">Plasmid</keyword>
<keyword evidence="1" id="KW-1133">Transmembrane helix</keyword>
<keyword evidence="1" id="KW-0812">Transmembrane</keyword>
<geneLocation type="plasmid" evidence="2 3">
    <name>pHALXA01</name>
</geneLocation>
<reference evidence="3" key="1">
    <citation type="journal article" date="2012" name="Stand. Genomic Sci.">
        <title>Complete genome sequence of Halopiger xanaduensis type strain (SH-6(T)).</title>
        <authorList>
            <person name="Anderson I."/>
            <person name="Tindall B.J."/>
            <person name="Rohde M."/>
            <person name="Lucas S."/>
            <person name="Han J."/>
            <person name="Lapidus A."/>
            <person name="Cheng J.F."/>
            <person name="Goodwin L."/>
            <person name="Pitluck S."/>
            <person name="Peters L."/>
            <person name="Pati A."/>
            <person name="Mikhailova N."/>
            <person name="Pagani I."/>
            <person name="Teshima H."/>
            <person name="Han C."/>
            <person name="Tapia R."/>
            <person name="Land M."/>
            <person name="Woyke T."/>
            <person name="Klenk H.P."/>
            <person name="Kyrpides N."/>
            <person name="Ivanova N."/>
        </authorList>
    </citation>
    <scope>NUCLEOTIDE SEQUENCE [LARGE SCALE GENOMIC DNA]</scope>
    <source>
        <strain evidence="3">DSM 18323 / JCM 14033 / SH-6</strain>
        <plasmid evidence="3">Plasmid pHALXA01</plasmid>
    </source>
</reference>
<dbReference type="KEGG" id="hxa:Halxa_0485"/>
<sequence length="92" mass="9713">MSDDGADRFGALYATSWGSNDRVRAVGDAVLEFTATCWHQFVRPISPVFEGAAVAVASTAVSAALTVGIDGGAIFYTLTALVIVSVYFNHRL</sequence>
<evidence type="ECO:0000313" key="2">
    <source>
        <dbReference type="EMBL" id="AEH39086.1"/>
    </source>
</evidence>
<name>F8DDJ2_HALXS</name>
<evidence type="ECO:0000256" key="1">
    <source>
        <dbReference type="SAM" id="Phobius"/>
    </source>
</evidence>
<evidence type="ECO:0000313" key="3">
    <source>
        <dbReference type="Proteomes" id="UP000006794"/>
    </source>
</evidence>
<proteinExistence type="predicted"/>
<dbReference type="Proteomes" id="UP000006794">
    <property type="component" value="Plasmid pHALXA01"/>
</dbReference>
<keyword evidence="1" id="KW-0472">Membrane</keyword>